<keyword evidence="3" id="KW-1185">Reference proteome</keyword>
<sequence length="138" mass="14056">MPDTSNDTRPADQSTTSPTAESSNDPCSSTTASDAPLIPHAASSALSTASNVASFAASTVKSVVDNAASTVKSAASNALEWTEAKVEKLSAKEEDGTGPYGSEGTCAPSDIDPIGQWVLPAKLEPKKDETTVEGQGKK</sequence>
<comment type="caution">
    <text evidence="2">The sequence shown here is derived from an EMBL/GenBank/DDBJ whole genome shotgun (WGS) entry which is preliminary data.</text>
</comment>
<reference evidence="2 3" key="1">
    <citation type="submission" date="2024-02" db="EMBL/GenBank/DDBJ databases">
        <title>De novo assembly and annotation of 12 fungi associated with fruit tree decline syndrome in Ontario, Canada.</title>
        <authorList>
            <person name="Sulman M."/>
            <person name="Ellouze W."/>
            <person name="Ilyukhin E."/>
        </authorList>
    </citation>
    <scope>NUCLEOTIDE SEQUENCE [LARGE SCALE GENOMIC DNA]</scope>
    <source>
        <strain evidence="2 3">M42-189</strain>
    </source>
</reference>
<feature type="compositionally biased region" description="Polar residues" evidence="1">
    <location>
        <begin position="1"/>
        <end position="33"/>
    </location>
</feature>
<dbReference type="Proteomes" id="UP001521785">
    <property type="component" value="Unassembled WGS sequence"/>
</dbReference>
<evidence type="ECO:0000313" key="2">
    <source>
        <dbReference type="EMBL" id="KAL1595242.1"/>
    </source>
</evidence>
<dbReference type="EMBL" id="JAKJXO020000016">
    <property type="protein sequence ID" value="KAL1595242.1"/>
    <property type="molecule type" value="Genomic_DNA"/>
</dbReference>
<proteinExistence type="predicted"/>
<gene>
    <name evidence="2" type="ORF">SLS60_009931</name>
</gene>
<accession>A0ABR3QTY6</accession>
<feature type="region of interest" description="Disordered" evidence="1">
    <location>
        <begin position="1"/>
        <end position="36"/>
    </location>
</feature>
<evidence type="ECO:0000256" key="1">
    <source>
        <dbReference type="SAM" id="MobiDB-lite"/>
    </source>
</evidence>
<evidence type="ECO:0000313" key="3">
    <source>
        <dbReference type="Proteomes" id="UP001521785"/>
    </source>
</evidence>
<name>A0ABR3QTY6_9PLEO</name>
<protein>
    <submittedName>
        <fullName evidence="2">Uncharacterized protein</fullName>
    </submittedName>
</protein>
<organism evidence="2 3">
    <name type="scientific">Paraconiothyrium brasiliense</name>
    <dbReference type="NCBI Taxonomy" id="300254"/>
    <lineage>
        <taxon>Eukaryota</taxon>
        <taxon>Fungi</taxon>
        <taxon>Dikarya</taxon>
        <taxon>Ascomycota</taxon>
        <taxon>Pezizomycotina</taxon>
        <taxon>Dothideomycetes</taxon>
        <taxon>Pleosporomycetidae</taxon>
        <taxon>Pleosporales</taxon>
        <taxon>Massarineae</taxon>
        <taxon>Didymosphaeriaceae</taxon>
        <taxon>Paraconiothyrium</taxon>
    </lineage>
</organism>
<feature type="region of interest" description="Disordered" evidence="1">
    <location>
        <begin position="89"/>
        <end position="113"/>
    </location>
</feature>